<evidence type="ECO:0000256" key="2">
    <source>
        <dbReference type="ARBA" id="ARBA00023125"/>
    </source>
</evidence>
<dbReference type="InterPro" id="IPR000485">
    <property type="entry name" value="AsnC-type_HTH_dom"/>
</dbReference>
<dbReference type="GO" id="GO:0043565">
    <property type="term" value="F:sequence-specific DNA binding"/>
    <property type="evidence" value="ECO:0007669"/>
    <property type="project" value="InterPro"/>
</dbReference>
<evidence type="ECO:0000256" key="3">
    <source>
        <dbReference type="ARBA" id="ARBA00023163"/>
    </source>
</evidence>
<dbReference type="PROSITE" id="PS50956">
    <property type="entry name" value="HTH_ASNC_2"/>
    <property type="match status" value="1"/>
</dbReference>
<dbReference type="SMART" id="SM00344">
    <property type="entry name" value="HTH_ASNC"/>
    <property type="match status" value="1"/>
</dbReference>
<comment type="caution">
    <text evidence="5">The sequence shown here is derived from an EMBL/GenBank/DDBJ whole genome shotgun (WGS) entry which is preliminary data.</text>
</comment>
<dbReference type="RefSeq" id="WP_008298237.1">
    <property type="nucleotide sequence ID" value="NZ_AEXL02000062.1"/>
</dbReference>
<reference evidence="5 6" key="1">
    <citation type="journal article" date="2012" name="J. Bacteriol.">
        <title>Genome sequence of "Candidatus Nitrosopumilus salaria" BD31, an ammonia-oxidizing archaeon from the San Francisco Bay estuary.</title>
        <authorList>
            <person name="Mosier A.C."/>
            <person name="Allen E.E."/>
            <person name="Kim M."/>
            <person name="Ferriera S."/>
            <person name="Francis C.A."/>
        </authorList>
    </citation>
    <scope>NUCLEOTIDE SEQUENCE [LARGE SCALE GENOMIC DNA]</scope>
    <source>
        <strain evidence="5 6">BD31</strain>
    </source>
</reference>
<gene>
    <name evidence="5" type="ORF">BD31_I0959</name>
</gene>
<dbReference type="EMBL" id="AEXL02000062">
    <property type="protein sequence ID" value="EIJ66424.1"/>
    <property type="molecule type" value="Genomic_DNA"/>
</dbReference>
<dbReference type="InterPro" id="IPR036388">
    <property type="entry name" value="WH-like_DNA-bd_sf"/>
</dbReference>
<dbReference type="InterPro" id="IPR036390">
    <property type="entry name" value="WH_DNA-bd_sf"/>
</dbReference>
<dbReference type="PANTHER" id="PTHR30154">
    <property type="entry name" value="LEUCINE-RESPONSIVE REGULATORY PROTEIN"/>
    <property type="match status" value="1"/>
</dbReference>
<keyword evidence="6" id="KW-1185">Reference proteome</keyword>
<keyword evidence="3" id="KW-0804">Transcription</keyword>
<dbReference type="SUPFAM" id="SSF46785">
    <property type="entry name" value="Winged helix' DNA-binding domain"/>
    <property type="match status" value="1"/>
</dbReference>
<organism evidence="5 6">
    <name type="scientific">Candidatus Nitrosopumilus salarius BD31</name>
    <dbReference type="NCBI Taxonomy" id="859350"/>
    <lineage>
        <taxon>Archaea</taxon>
        <taxon>Nitrososphaerota</taxon>
        <taxon>Nitrososphaeria</taxon>
        <taxon>Nitrosopumilales</taxon>
        <taxon>Nitrosopumilaceae</taxon>
        <taxon>Nitrosopumilus</taxon>
    </lineage>
</organism>
<dbReference type="Proteomes" id="UP000003423">
    <property type="component" value="Unassembled WGS sequence"/>
</dbReference>
<dbReference type="GO" id="GO:0043200">
    <property type="term" value="P:response to amino acid"/>
    <property type="evidence" value="ECO:0007669"/>
    <property type="project" value="TreeGrafter"/>
</dbReference>
<evidence type="ECO:0000313" key="5">
    <source>
        <dbReference type="EMBL" id="EIJ66424.1"/>
    </source>
</evidence>
<name>I3D3Y1_9ARCH</name>
<accession>I3D3Y1</accession>
<evidence type="ECO:0000313" key="6">
    <source>
        <dbReference type="Proteomes" id="UP000003423"/>
    </source>
</evidence>
<dbReference type="AlphaFoldDB" id="I3D3Y1"/>
<keyword evidence="1" id="KW-0805">Transcription regulation</keyword>
<dbReference type="Gene3D" id="1.10.10.10">
    <property type="entry name" value="Winged helix-like DNA-binding domain superfamily/Winged helix DNA-binding domain"/>
    <property type="match status" value="1"/>
</dbReference>
<dbReference type="Pfam" id="PF13404">
    <property type="entry name" value="HTH_AsnC-type"/>
    <property type="match status" value="1"/>
</dbReference>
<evidence type="ECO:0000256" key="1">
    <source>
        <dbReference type="ARBA" id="ARBA00023015"/>
    </source>
</evidence>
<sequence>MSDDAWSNLDKVDQKIIEILNNNARTPSKEIASELKKSGHDVSDRTIRKRIERLEKSGIIKGYKAVLTDVSGINEYHAILMKLKPSKSLGAVKDSIKEFITKLDNYLLVANMEGEWNMLIIIQINSEINTSQKIVEKFSDELIDYRINEIDIKDVNILNMSLLLL</sequence>
<keyword evidence="2" id="KW-0238">DNA-binding</keyword>
<evidence type="ECO:0000259" key="4">
    <source>
        <dbReference type="PROSITE" id="PS50956"/>
    </source>
</evidence>
<dbReference type="GO" id="GO:0005829">
    <property type="term" value="C:cytosol"/>
    <property type="evidence" value="ECO:0007669"/>
    <property type="project" value="TreeGrafter"/>
</dbReference>
<dbReference type="PATRIC" id="fig|859350.6.peg.587"/>
<dbReference type="InterPro" id="IPR019888">
    <property type="entry name" value="Tscrpt_reg_AsnC-like"/>
</dbReference>
<dbReference type="PANTHER" id="PTHR30154:SF34">
    <property type="entry name" value="TRANSCRIPTIONAL REGULATOR AZLB"/>
    <property type="match status" value="1"/>
</dbReference>
<proteinExistence type="predicted"/>
<feature type="domain" description="HTH asnC-type" evidence="4">
    <location>
        <begin position="9"/>
        <end position="67"/>
    </location>
</feature>
<protein>
    <submittedName>
        <fullName evidence="5">HTH domain protein</fullName>
    </submittedName>
</protein>
<dbReference type="OrthoDB" id="6995at2157"/>